<proteinExistence type="predicted"/>
<evidence type="ECO:0000256" key="2">
    <source>
        <dbReference type="ARBA" id="ARBA00022475"/>
    </source>
</evidence>
<dbReference type="Pfam" id="PF00892">
    <property type="entry name" value="EamA"/>
    <property type="match status" value="2"/>
</dbReference>
<comment type="subcellular location">
    <subcellularLocation>
        <location evidence="1">Cell membrane</location>
        <topology evidence="1">Multi-pass membrane protein</topology>
    </subcellularLocation>
</comment>
<dbReference type="InterPro" id="IPR050638">
    <property type="entry name" value="AA-Vitamin_Transporters"/>
</dbReference>
<dbReference type="RefSeq" id="WP_141428088.1">
    <property type="nucleotide sequence ID" value="NZ_AP019736.1"/>
</dbReference>
<feature type="transmembrane region" description="Helical" evidence="6">
    <location>
        <begin position="151"/>
        <end position="171"/>
    </location>
</feature>
<feature type="transmembrane region" description="Helical" evidence="6">
    <location>
        <begin position="34"/>
        <end position="54"/>
    </location>
</feature>
<feature type="transmembrane region" description="Helical" evidence="6">
    <location>
        <begin position="66"/>
        <end position="86"/>
    </location>
</feature>
<feature type="transmembrane region" description="Helical" evidence="6">
    <location>
        <begin position="98"/>
        <end position="117"/>
    </location>
</feature>
<dbReference type="PANTHER" id="PTHR32322">
    <property type="entry name" value="INNER MEMBRANE TRANSPORTER"/>
    <property type="match status" value="1"/>
</dbReference>
<keyword evidence="9" id="KW-1185">Reference proteome</keyword>
<gene>
    <name evidence="8" type="ORF">A5CPEGH6_08900</name>
</gene>
<feature type="transmembrane region" description="Helical" evidence="6">
    <location>
        <begin position="183"/>
        <end position="203"/>
    </location>
</feature>
<feature type="transmembrane region" description="Helical" evidence="6">
    <location>
        <begin position="124"/>
        <end position="145"/>
    </location>
</feature>
<dbReference type="KEGG" id="ada:A5CPEGH6_08900"/>
<evidence type="ECO:0000256" key="1">
    <source>
        <dbReference type="ARBA" id="ARBA00004651"/>
    </source>
</evidence>
<evidence type="ECO:0000256" key="5">
    <source>
        <dbReference type="ARBA" id="ARBA00023136"/>
    </source>
</evidence>
<name>A0A4Y1WZR5_9BACT</name>
<evidence type="ECO:0000256" key="6">
    <source>
        <dbReference type="SAM" id="Phobius"/>
    </source>
</evidence>
<dbReference type="InterPro" id="IPR037185">
    <property type="entry name" value="EmrE-like"/>
</dbReference>
<dbReference type="EMBL" id="AP019736">
    <property type="protein sequence ID" value="BBL06252.1"/>
    <property type="molecule type" value="Genomic_DNA"/>
</dbReference>
<dbReference type="GeneID" id="98672871"/>
<dbReference type="AlphaFoldDB" id="A0A4Y1WZR5"/>
<keyword evidence="4 6" id="KW-1133">Transmembrane helix</keyword>
<sequence length="306" mass="33430">MNRLKPHLALLTCNVVWALDYPFYNIVLPYYVHPMAMISASLIATALLSLIPLLWERAERVERADIRRLIGAALLIGVLRKVFLMYGLSKTSPIDGSIIDTVVPLLVLLLSVALGIDRFTRPKVAGLVLGMAGAVAVVLTGAAPVHAHSQLWGNLLVFASACATAFYMVWFKRLVGKYRITTVLRWLYCIAAVMALPFGFGEIVHTDFGRIARHALLPTLFVLFVPTYVPNLLLNYALKSVEPTVTSIYTYLQPVLAIAVSVAMGLDRLHFDTLVFAAVIFTGVGLVLRSYAGKSRAAEGPDAGPH</sequence>
<feature type="transmembrane region" description="Helical" evidence="6">
    <location>
        <begin position="248"/>
        <end position="265"/>
    </location>
</feature>
<keyword evidence="2" id="KW-1003">Cell membrane</keyword>
<dbReference type="OrthoDB" id="9811486at2"/>
<dbReference type="PANTHER" id="PTHR32322:SF18">
    <property type="entry name" value="S-ADENOSYLMETHIONINE_S-ADENOSYLHOMOCYSTEINE TRANSPORTER"/>
    <property type="match status" value="1"/>
</dbReference>
<keyword evidence="3 6" id="KW-0812">Transmembrane</keyword>
<keyword evidence="5 6" id="KW-0472">Membrane</keyword>
<accession>A0A4Y1WZR5</accession>
<reference evidence="9" key="1">
    <citation type="submission" date="2019-06" db="EMBL/GenBank/DDBJ databases">
        <title>Alistipes onderdonkii subsp. vulgaris subsp. nov., Alistipes dispar sp. nov. and Alistipes communis sp. nov., isolated from human faeces, and creation of Alistipes onderdonkii subsp. onderdonkii subsp. nov.</title>
        <authorList>
            <person name="Sakamoto M."/>
            <person name="Ikeyama N."/>
            <person name="Ogata Y."/>
            <person name="Suda W."/>
            <person name="Iino T."/>
            <person name="Hattori M."/>
            <person name="Ohkuma M."/>
        </authorList>
    </citation>
    <scope>NUCLEOTIDE SEQUENCE [LARGE SCALE GENOMIC DNA]</scope>
    <source>
        <strain evidence="9">5CPEGH6</strain>
    </source>
</reference>
<feature type="transmembrane region" description="Helical" evidence="6">
    <location>
        <begin position="271"/>
        <end position="288"/>
    </location>
</feature>
<dbReference type="InterPro" id="IPR000620">
    <property type="entry name" value="EamA_dom"/>
</dbReference>
<dbReference type="SUPFAM" id="SSF103481">
    <property type="entry name" value="Multidrug resistance efflux transporter EmrE"/>
    <property type="match status" value="2"/>
</dbReference>
<protein>
    <submittedName>
        <fullName evidence="8">Permease</fullName>
    </submittedName>
</protein>
<evidence type="ECO:0000259" key="7">
    <source>
        <dbReference type="Pfam" id="PF00892"/>
    </source>
</evidence>
<feature type="transmembrane region" description="Helical" evidence="6">
    <location>
        <begin position="215"/>
        <end position="236"/>
    </location>
</feature>
<organism evidence="8 9">
    <name type="scientific">Alistipes dispar</name>
    <dbReference type="NCBI Taxonomy" id="2585119"/>
    <lineage>
        <taxon>Bacteria</taxon>
        <taxon>Pseudomonadati</taxon>
        <taxon>Bacteroidota</taxon>
        <taxon>Bacteroidia</taxon>
        <taxon>Bacteroidales</taxon>
        <taxon>Rikenellaceae</taxon>
        <taxon>Alistipes</taxon>
    </lineage>
</organism>
<evidence type="ECO:0000313" key="8">
    <source>
        <dbReference type="EMBL" id="BBL06252.1"/>
    </source>
</evidence>
<dbReference type="Proteomes" id="UP000319374">
    <property type="component" value="Chromosome"/>
</dbReference>
<feature type="domain" description="EamA" evidence="7">
    <location>
        <begin position="151"/>
        <end position="288"/>
    </location>
</feature>
<feature type="domain" description="EamA" evidence="7">
    <location>
        <begin position="7"/>
        <end position="138"/>
    </location>
</feature>
<evidence type="ECO:0000313" key="9">
    <source>
        <dbReference type="Proteomes" id="UP000319374"/>
    </source>
</evidence>
<dbReference type="GO" id="GO:0005886">
    <property type="term" value="C:plasma membrane"/>
    <property type="evidence" value="ECO:0007669"/>
    <property type="project" value="UniProtKB-SubCell"/>
</dbReference>
<evidence type="ECO:0000256" key="4">
    <source>
        <dbReference type="ARBA" id="ARBA00022989"/>
    </source>
</evidence>
<evidence type="ECO:0000256" key="3">
    <source>
        <dbReference type="ARBA" id="ARBA00022692"/>
    </source>
</evidence>